<gene>
    <name evidence="2" type="ORF">ACFQJ7_05160</name>
</gene>
<dbReference type="Proteomes" id="UP001596414">
    <property type="component" value="Unassembled WGS sequence"/>
</dbReference>
<evidence type="ECO:0000256" key="1">
    <source>
        <dbReference type="SAM" id="MobiDB-lite"/>
    </source>
</evidence>
<protein>
    <submittedName>
        <fullName evidence="2">Uncharacterized protein</fullName>
    </submittedName>
</protein>
<feature type="region of interest" description="Disordered" evidence="1">
    <location>
        <begin position="1"/>
        <end position="22"/>
    </location>
</feature>
<reference evidence="2 3" key="1">
    <citation type="journal article" date="2014" name="Int. J. Syst. Evol. Microbiol.">
        <title>Complete genome sequence of Corynebacterium casei LMG S-19264T (=DSM 44701T), isolated from a smear-ripened cheese.</title>
        <authorList>
            <consortium name="US DOE Joint Genome Institute (JGI-PGF)"/>
            <person name="Walter F."/>
            <person name="Albersmeier A."/>
            <person name="Kalinowski J."/>
            <person name="Ruckert C."/>
        </authorList>
    </citation>
    <scope>NUCLEOTIDE SEQUENCE [LARGE SCALE GENOMIC DNA]</scope>
    <source>
        <strain evidence="2 3">CGMCC 4.7215</strain>
    </source>
</reference>
<comment type="caution">
    <text evidence="2">The sequence shown here is derived from an EMBL/GenBank/DDBJ whole genome shotgun (WGS) entry which is preliminary data.</text>
</comment>
<proteinExistence type="predicted"/>
<dbReference type="AlphaFoldDB" id="A0ABD5X6A1"/>
<organism evidence="2 3">
    <name type="scientific">Halovenus rubra</name>
    <dbReference type="NCBI Taxonomy" id="869890"/>
    <lineage>
        <taxon>Archaea</taxon>
        <taxon>Methanobacteriati</taxon>
        <taxon>Methanobacteriota</taxon>
        <taxon>Stenosarchaea group</taxon>
        <taxon>Halobacteria</taxon>
        <taxon>Halobacteriales</taxon>
        <taxon>Haloarculaceae</taxon>
        <taxon>Halovenus</taxon>
    </lineage>
</organism>
<name>A0ABD5X6A1_9EURY</name>
<feature type="compositionally biased region" description="Basic and acidic residues" evidence="1">
    <location>
        <begin position="1"/>
        <end position="17"/>
    </location>
</feature>
<evidence type="ECO:0000313" key="3">
    <source>
        <dbReference type="Proteomes" id="UP001596414"/>
    </source>
</evidence>
<accession>A0ABD5X6A1</accession>
<dbReference type="EMBL" id="JBHSZQ010000004">
    <property type="protein sequence ID" value="MFC7125428.1"/>
    <property type="molecule type" value="Genomic_DNA"/>
</dbReference>
<evidence type="ECO:0000313" key="2">
    <source>
        <dbReference type="EMBL" id="MFC7125428.1"/>
    </source>
</evidence>
<sequence length="49" mass="5350">MFCGHRLDPVDGEDAKHGVPVQQSRDRIGSLIADTLTLSRASETVKDLN</sequence>
<dbReference type="RefSeq" id="WP_267636422.1">
    <property type="nucleotide sequence ID" value="NZ_JAODIY010000004.1"/>
</dbReference>